<sequence>MLPPEGYLQSWPGQVCQLKRSLYSLKRGSRQWNIELTSKLELNDFTHLPHDHCFFTKYWFLFSGLTCLHQRYPDHQTFFRLYPGGASLGCCYASALLSQGFSWSWIVFPANTSFSYVLTLIRTRHILSIHTAHSLAIVSYWVYNNQVAIHIAENPIFHECTKHLDIDCHLVREQFKQGFVAPQHVSSSNQLVDIFTKSLSAPTFIPLLQARFAFCRSILREVCRNHNSALHFVLHFGEDEDVSHLFKFPFITFPLAITLSSVQL</sequence>
<comment type="caution">
    <text evidence="1">The sequence shown here is derived from an EMBL/GenBank/DDBJ whole genome shotgun (WGS) entry which is preliminary data.</text>
</comment>
<dbReference type="AlphaFoldDB" id="A0AAW2RZQ3"/>
<evidence type="ECO:0000313" key="1">
    <source>
        <dbReference type="EMBL" id="KAL0385761.1"/>
    </source>
</evidence>
<reference evidence="1" key="1">
    <citation type="submission" date="2020-06" db="EMBL/GenBank/DDBJ databases">
        <authorList>
            <person name="Li T."/>
            <person name="Hu X."/>
            <person name="Zhang T."/>
            <person name="Song X."/>
            <person name="Zhang H."/>
            <person name="Dai N."/>
            <person name="Sheng W."/>
            <person name="Hou X."/>
            <person name="Wei L."/>
        </authorList>
    </citation>
    <scope>NUCLEOTIDE SEQUENCE</scope>
    <source>
        <strain evidence="1">G02</strain>
        <tissue evidence="1">Leaf</tissue>
    </source>
</reference>
<accession>A0AAW2RZQ3</accession>
<dbReference type="CDD" id="cd09272">
    <property type="entry name" value="RNase_HI_RT_Ty1"/>
    <property type="match status" value="1"/>
</dbReference>
<organism evidence="1">
    <name type="scientific">Sesamum radiatum</name>
    <name type="common">Black benniseed</name>
    <dbReference type="NCBI Taxonomy" id="300843"/>
    <lineage>
        <taxon>Eukaryota</taxon>
        <taxon>Viridiplantae</taxon>
        <taxon>Streptophyta</taxon>
        <taxon>Embryophyta</taxon>
        <taxon>Tracheophyta</taxon>
        <taxon>Spermatophyta</taxon>
        <taxon>Magnoliopsida</taxon>
        <taxon>eudicotyledons</taxon>
        <taxon>Gunneridae</taxon>
        <taxon>Pentapetalae</taxon>
        <taxon>asterids</taxon>
        <taxon>lamiids</taxon>
        <taxon>Lamiales</taxon>
        <taxon>Pedaliaceae</taxon>
        <taxon>Sesamum</taxon>
    </lineage>
</organism>
<gene>
    <name evidence="1" type="ORF">Sradi_2970400</name>
</gene>
<reference evidence="1" key="2">
    <citation type="journal article" date="2024" name="Plant">
        <title>Genomic evolution and insights into agronomic trait innovations of Sesamum species.</title>
        <authorList>
            <person name="Miao H."/>
            <person name="Wang L."/>
            <person name="Qu L."/>
            <person name="Liu H."/>
            <person name="Sun Y."/>
            <person name="Le M."/>
            <person name="Wang Q."/>
            <person name="Wei S."/>
            <person name="Zheng Y."/>
            <person name="Lin W."/>
            <person name="Duan Y."/>
            <person name="Cao H."/>
            <person name="Xiong S."/>
            <person name="Wang X."/>
            <person name="Wei L."/>
            <person name="Li C."/>
            <person name="Ma Q."/>
            <person name="Ju M."/>
            <person name="Zhao R."/>
            <person name="Li G."/>
            <person name="Mu C."/>
            <person name="Tian Q."/>
            <person name="Mei H."/>
            <person name="Zhang T."/>
            <person name="Gao T."/>
            <person name="Zhang H."/>
        </authorList>
    </citation>
    <scope>NUCLEOTIDE SEQUENCE</scope>
    <source>
        <strain evidence="1">G02</strain>
    </source>
</reference>
<protein>
    <submittedName>
        <fullName evidence="1">Uncharacterized protein</fullName>
    </submittedName>
</protein>
<dbReference type="EMBL" id="JACGWJ010000012">
    <property type="protein sequence ID" value="KAL0385761.1"/>
    <property type="molecule type" value="Genomic_DNA"/>
</dbReference>
<proteinExistence type="predicted"/>
<name>A0AAW2RZQ3_SESRA</name>